<dbReference type="Proteomes" id="UP000256923">
    <property type="component" value="Chromosome 2"/>
</dbReference>
<dbReference type="Proteomes" id="UP000256923">
    <property type="component" value="Chromosome 1"/>
</dbReference>
<dbReference type="EMBL" id="CP034672">
    <property type="protein sequence ID" value="AZS24823.1"/>
    <property type="molecule type" value="Genomic_DNA"/>
</dbReference>
<organism evidence="2 3">
    <name type="scientific">Vibrio anguillarum</name>
    <name type="common">Listonella anguillarum</name>
    <dbReference type="NCBI Taxonomy" id="55601"/>
    <lineage>
        <taxon>Bacteria</taxon>
        <taxon>Pseudomonadati</taxon>
        <taxon>Pseudomonadota</taxon>
        <taxon>Gammaproteobacteria</taxon>
        <taxon>Vibrionales</taxon>
        <taxon>Vibrionaceae</taxon>
        <taxon>Vibrio</taxon>
    </lineage>
</organism>
<evidence type="ECO:0000313" key="1">
    <source>
        <dbReference type="EMBL" id="AZS24823.1"/>
    </source>
</evidence>
<evidence type="ECO:0000313" key="2">
    <source>
        <dbReference type="EMBL" id="AZS27126.1"/>
    </source>
</evidence>
<dbReference type="AlphaFoldDB" id="A0A289GHX9"/>
<accession>A0A289GHX9</accession>
<proteinExistence type="predicted"/>
<protein>
    <submittedName>
        <fullName evidence="2">Uncharacterized protein</fullName>
    </submittedName>
</protein>
<sequence length="136" mass="14912">MKNVITFLSILIFPLLVNAEIDLHVQGNYERYVNGQLDSNSAFIDLIKIDLNKYRVSGTSSWIGDPTSGLINVGEIGGIVALDGNQIHYDIDGCELLISLEYNVLVVSDDNGCGGLNVSFNGHYVKRECPEFCVTV</sequence>
<dbReference type="RefSeq" id="WP_019283126.1">
    <property type="nucleotide sequence ID" value="NZ_CP023055.1"/>
</dbReference>
<dbReference type="EMBL" id="CP034673">
    <property type="protein sequence ID" value="AZS27126.1"/>
    <property type="molecule type" value="Genomic_DNA"/>
</dbReference>
<name>A0A289GHX9_VIBAN</name>
<gene>
    <name evidence="1" type="ORF">DYL72_06920</name>
    <name evidence="2" type="ORF">DYL72_19685</name>
</gene>
<reference evidence="2 3" key="1">
    <citation type="submission" date="2018-12" db="EMBL/GenBank/DDBJ databases">
        <title>Characterization and Draft Genome of Vibrio anguillarum J360 Marine Pathogen Isolated from an Outbreak in Lumpfish (Cyclopterus lumpus).</title>
        <authorList>
            <person name="Vasquez J.I."/>
            <person name="Cao T."/>
            <person name="Chakraborty S."/>
            <person name="Gnanagobal H."/>
            <person name="Wescot J."/>
            <person name="Boyce D."/>
            <person name="Santander J."/>
        </authorList>
    </citation>
    <scope>NUCLEOTIDE SEQUENCE [LARGE SCALE GENOMIC DNA]</scope>
    <source>
        <strain evidence="2 3">J360</strain>
    </source>
</reference>
<evidence type="ECO:0000313" key="3">
    <source>
        <dbReference type="Proteomes" id="UP000256923"/>
    </source>
</evidence>